<dbReference type="HOGENOM" id="CLU_104194_4_1_5"/>
<accession>Q20XR9</accession>
<name>Q20XR9_RHOPB</name>
<dbReference type="EMBL" id="CP000301">
    <property type="protein sequence ID" value="ABD90067.1"/>
    <property type="molecule type" value="Genomic_DNA"/>
</dbReference>
<proteinExistence type="predicted"/>
<dbReference type="eggNOG" id="COG1433">
    <property type="taxonomic scope" value="Bacteria"/>
</dbReference>
<reference evidence="1" key="1">
    <citation type="submission" date="2006-03" db="EMBL/GenBank/DDBJ databases">
        <title>Complete sequence of Rhodopseudomonas palustris BisB18.</title>
        <authorList>
            <consortium name="US DOE Joint Genome Institute"/>
            <person name="Copeland A."/>
            <person name="Lucas S."/>
            <person name="Lapidus A."/>
            <person name="Barry K."/>
            <person name="Detter J.C."/>
            <person name="Glavina del Rio T."/>
            <person name="Hammon N."/>
            <person name="Israni S."/>
            <person name="Dalin E."/>
            <person name="Tice H."/>
            <person name="Pitluck S."/>
            <person name="Chain P."/>
            <person name="Malfatti S."/>
            <person name="Shin M."/>
            <person name="Vergez L."/>
            <person name="Schmutz J."/>
            <person name="Larimer F."/>
            <person name="Land M."/>
            <person name="Hauser L."/>
            <person name="Pelletier D.A."/>
            <person name="Kyrpides N."/>
            <person name="Anderson I."/>
            <person name="Oda Y."/>
            <person name="Harwood C.S."/>
            <person name="Richardson P."/>
        </authorList>
    </citation>
    <scope>NUCLEOTIDE SEQUENCE [LARGE SCALE GENOMIC DNA]</scope>
    <source>
        <strain evidence="1">BisB18</strain>
    </source>
</reference>
<dbReference type="STRING" id="316056.RPC_4545"/>
<evidence type="ECO:0008006" key="2">
    <source>
        <dbReference type="Google" id="ProtNLM"/>
    </source>
</evidence>
<evidence type="ECO:0000313" key="1">
    <source>
        <dbReference type="EMBL" id="ABD90067.1"/>
    </source>
</evidence>
<organism evidence="1">
    <name type="scientific">Rhodopseudomonas palustris (strain BisB18)</name>
    <dbReference type="NCBI Taxonomy" id="316056"/>
    <lineage>
        <taxon>Bacteria</taxon>
        <taxon>Pseudomonadati</taxon>
        <taxon>Pseudomonadota</taxon>
        <taxon>Alphaproteobacteria</taxon>
        <taxon>Hyphomicrobiales</taxon>
        <taxon>Nitrobacteraceae</taxon>
        <taxon>Rhodopseudomonas</taxon>
    </lineage>
</organism>
<dbReference type="AlphaFoldDB" id="Q20XR9"/>
<protein>
    <recommendedName>
        <fullName evidence="2">Dinitrogenase iron-molybdenum cofactor biosynthesis domain-containing protein</fullName>
    </recommendedName>
</protein>
<sequence length="142" mass="15643">MRASLNALERLDMKIAVPTKDWATVSGHAGQSHCWLVYDLTDQSAGQALPAPARVELTKEQLPHYFKDDGPHPLDGVEIMLAGSAGDGFIRHMKKRGADVLLTGETDPVLAINRLIAGEALPDQRFDITTTLCRLRDLFSRH</sequence>
<dbReference type="KEGG" id="rpc:RPC_4545"/>
<gene>
    <name evidence="1" type="ordered locus">RPC_4545</name>
</gene>
<dbReference type="Gene3D" id="3.30.420.130">
    <property type="entry name" value="Dinitrogenase iron-molybdenum cofactor biosynthesis domain"/>
    <property type="match status" value="1"/>
</dbReference>
<dbReference type="SUPFAM" id="SSF53146">
    <property type="entry name" value="Nitrogenase accessory factor-like"/>
    <property type="match status" value="1"/>
</dbReference>
<dbReference type="InterPro" id="IPR036105">
    <property type="entry name" value="DiNase_FeMo-co_biosyn_sf"/>
</dbReference>